<dbReference type="RefSeq" id="WP_183347094.1">
    <property type="nucleotide sequence ID" value="NZ_JACHEO010000001.1"/>
</dbReference>
<evidence type="ECO:0000259" key="1">
    <source>
        <dbReference type="PROSITE" id="PS50983"/>
    </source>
</evidence>
<dbReference type="SUPFAM" id="SSF53807">
    <property type="entry name" value="Helical backbone' metal receptor"/>
    <property type="match status" value="1"/>
</dbReference>
<dbReference type="GO" id="GO:0071281">
    <property type="term" value="P:cellular response to iron ion"/>
    <property type="evidence" value="ECO:0007669"/>
    <property type="project" value="TreeGrafter"/>
</dbReference>
<dbReference type="InterPro" id="IPR050902">
    <property type="entry name" value="ABC_Transporter_SBP"/>
</dbReference>
<comment type="caution">
    <text evidence="2">The sequence shown here is derived from an EMBL/GenBank/DDBJ whole genome shotgun (WGS) entry which is preliminary data.</text>
</comment>
<name>A0A840UJ05_9BACT</name>
<dbReference type="Gene3D" id="3.40.50.1980">
    <property type="entry name" value="Nitrogenase molybdenum iron protein domain"/>
    <property type="match status" value="2"/>
</dbReference>
<feature type="domain" description="Fe/B12 periplasmic-binding" evidence="1">
    <location>
        <begin position="61"/>
        <end position="320"/>
    </location>
</feature>
<accession>A0A840UJ05</accession>
<sequence length="327" mass="36265">MPDSTLPHHRLPPTVTLRRRSTLGNVVVLLLFILLLPQTTAAAEFVDQDGTAIVFNRPFSRIISLYPAHTENLVELGATAQIIGVNRGDNPDAVHHKQTFSDSDSAEKFLAAQPDLVLVRPMISRAHPALLARLRASGITVVSLQPTEVEGMFAYWRTLGDLTGRAAAARSMQTRFLAGVAAIKRKIPIADHDRRPGVYVEAIHAKMKTFSPTSITVYAVETAGGRNIATDARPRNKSNIAEYGKEHIIARADEIDIFLSQTGRMNPIDIDTLKVEPGFELIKAFKDGRVYLIEETLVSRPTPRLLVGIERLHRLFYPQPQTTDNRQ</sequence>
<dbReference type="Proteomes" id="UP000539642">
    <property type="component" value="Unassembled WGS sequence"/>
</dbReference>
<dbReference type="InterPro" id="IPR002491">
    <property type="entry name" value="ABC_transptr_periplasmic_BD"/>
</dbReference>
<dbReference type="Pfam" id="PF01497">
    <property type="entry name" value="Peripla_BP_2"/>
    <property type="match status" value="1"/>
</dbReference>
<dbReference type="EMBL" id="JACHEO010000001">
    <property type="protein sequence ID" value="MBB5346337.1"/>
    <property type="molecule type" value="Genomic_DNA"/>
</dbReference>
<evidence type="ECO:0000313" key="3">
    <source>
        <dbReference type="Proteomes" id="UP000539642"/>
    </source>
</evidence>
<reference evidence="2 3" key="1">
    <citation type="submission" date="2020-08" db="EMBL/GenBank/DDBJ databases">
        <title>Genomic Encyclopedia of Type Strains, Phase IV (KMG-IV): sequencing the most valuable type-strain genomes for metagenomic binning, comparative biology and taxonomic classification.</title>
        <authorList>
            <person name="Goeker M."/>
        </authorList>
    </citation>
    <scope>NUCLEOTIDE SEQUENCE [LARGE SCALE GENOMIC DNA]</scope>
    <source>
        <strain evidence="2 3">DSM 28570</strain>
    </source>
</reference>
<keyword evidence="3" id="KW-1185">Reference proteome</keyword>
<proteinExistence type="predicted"/>
<gene>
    <name evidence="2" type="ORF">HNQ81_000044</name>
</gene>
<protein>
    <submittedName>
        <fullName evidence="2">Iron complex transport system substrate-binding protein</fullName>
    </submittedName>
</protein>
<dbReference type="PANTHER" id="PTHR30535">
    <property type="entry name" value="VITAMIN B12-BINDING PROTEIN"/>
    <property type="match status" value="1"/>
</dbReference>
<dbReference type="AlphaFoldDB" id="A0A840UJ05"/>
<evidence type="ECO:0000313" key="2">
    <source>
        <dbReference type="EMBL" id="MBB5346337.1"/>
    </source>
</evidence>
<organism evidence="2 3">
    <name type="scientific">Desulfoprunum benzoelyticum</name>
    <dbReference type="NCBI Taxonomy" id="1506996"/>
    <lineage>
        <taxon>Bacteria</taxon>
        <taxon>Pseudomonadati</taxon>
        <taxon>Thermodesulfobacteriota</taxon>
        <taxon>Desulfobulbia</taxon>
        <taxon>Desulfobulbales</taxon>
        <taxon>Desulfobulbaceae</taxon>
        <taxon>Desulfoprunum</taxon>
    </lineage>
</organism>
<dbReference type="PROSITE" id="PS50983">
    <property type="entry name" value="FE_B12_PBP"/>
    <property type="match status" value="1"/>
</dbReference>
<dbReference type="PANTHER" id="PTHR30535:SF34">
    <property type="entry name" value="MOLYBDATE-BINDING PROTEIN MOLA"/>
    <property type="match status" value="1"/>
</dbReference>